<accession>A0A940X8P6</accession>
<keyword evidence="1" id="KW-0732">Signal</keyword>
<gene>
    <name evidence="2" type="ORF">J5837_14550</name>
</gene>
<dbReference type="EMBL" id="JAGKTC010000003">
    <property type="protein sequence ID" value="MBP3985630.1"/>
    <property type="molecule type" value="Genomic_DNA"/>
</dbReference>
<dbReference type="PANTHER" id="PTHR42924:SF3">
    <property type="entry name" value="POLYMERASE_HISTIDINOL PHOSPHATASE N-TERMINAL DOMAIN-CONTAINING PROTEIN"/>
    <property type="match status" value="1"/>
</dbReference>
<dbReference type="RefSeq" id="WP_210537480.1">
    <property type="nucleotide sequence ID" value="NZ_JAGKTC010000003.1"/>
</dbReference>
<protein>
    <submittedName>
        <fullName evidence="2">CehA/McbA family metallohydrolase</fullName>
    </submittedName>
</protein>
<comment type="caution">
    <text evidence="2">The sequence shown here is derived from an EMBL/GenBank/DDBJ whole genome shotgun (WGS) entry which is preliminary data.</text>
</comment>
<dbReference type="NCBIfam" id="NF038032">
    <property type="entry name" value="CehA_McbA_metalo"/>
    <property type="match status" value="1"/>
</dbReference>
<feature type="chain" id="PRO_5037465901" evidence="1">
    <location>
        <begin position="26"/>
        <end position="491"/>
    </location>
</feature>
<dbReference type="Proteomes" id="UP000673447">
    <property type="component" value="Unassembled WGS sequence"/>
</dbReference>
<dbReference type="Gene3D" id="3.20.20.140">
    <property type="entry name" value="Metal-dependent hydrolases"/>
    <property type="match status" value="1"/>
</dbReference>
<reference evidence="2" key="1">
    <citation type="journal article" date="2016" name="Int. J. Syst. Evol. Microbiol.">
        <title>Pseudoxanthomonas helianthi sp. nov., isolated from roots of Jerusalem artichoke (Helianthus tuberosus).</title>
        <authorList>
            <person name="Kittiwongwattana C."/>
            <person name="Thawai C."/>
        </authorList>
    </citation>
    <scope>NUCLEOTIDE SEQUENCE</scope>
    <source>
        <strain evidence="2">110414</strain>
    </source>
</reference>
<name>A0A940X8P6_9GAMM</name>
<evidence type="ECO:0000313" key="2">
    <source>
        <dbReference type="EMBL" id="MBP3985630.1"/>
    </source>
</evidence>
<evidence type="ECO:0000313" key="3">
    <source>
        <dbReference type="Proteomes" id="UP000673447"/>
    </source>
</evidence>
<feature type="signal peptide" evidence="1">
    <location>
        <begin position="1"/>
        <end position="25"/>
    </location>
</feature>
<dbReference type="InterPro" id="IPR052018">
    <property type="entry name" value="PHP_domain"/>
</dbReference>
<dbReference type="PANTHER" id="PTHR42924">
    <property type="entry name" value="EXONUCLEASE"/>
    <property type="match status" value="1"/>
</dbReference>
<dbReference type="AlphaFoldDB" id="A0A940X8P6"/>
<dbReference type="GO" id="GO:0004534">
    <property type="term" value="F:5'-3' RNA exonuclease activity"/>
    <property type="evidence" value="ECO:0007669"/>
    <property type="project" value="TreeGrafter"/>
</dbReference>
<proteinExistence type="predicted"/>
<dbReference type="GO" id="GO:0035312">
    <property type="term" value="F:5'-3' DNA exonuclease activity"/>
    <property type="evidence" value="ECO:0007669"/>
    <property type="project" value="TreeGrafter"/>
</dbReference>
<reference evidence="2" key="2">
    <citation type="submission" date="2021-03" db="EMBL/GenBank/DDBJ databases">
        <authorList>
            <person name="Cao W."/>
        </authorList>
    </citation>
    <scope>NUCLEOTIDE SEQUENCE</scope>
    <source>
        <strain evidence="2">110414</strain>
    </source>
</reference>
<keyword evidence="3" id="KW-1185">Reference proteome</keyword>
<evidence type="ECO:0000256" key="1">
    <source>
        <dbReference type="SAM" id="SignalP"/>
    </source>
</evidence>
<dbReference type="SUPFAM" id="SSF89550">
    <property type="entry name" value="PHP domain-like"/>
    <property type="match status" value="1"/>
</dbReference>
<organism evidence="2 3">
    <name type="scientific">Pseudoxanthomonas helianthi</name>
    <dbReference type="NCBI Taxonomy" id="1453541"/>
    <lineage>
        <taxon>Bacteria</taxon>
        <taxon>Pseudomonadati</taxon>
        <taxon>Pseudomonadota</taxon>
        <taxon>Gammaproteobacteria</taxon>
        <taxon>Lysobacterales</taxon>
        <taxon>Lysobacteraceae</taxon>
        <taxon>Pseudoxanthomonas</taxon>
    </lineage>
</organism>
<sequence length="491" mass="52189">MKANAMGGRLLAGLLACCAVASAQGATGGAPDRMLEGRIEGRDHQTYRSLPFEVPAGTSRITVEFEYSGRERKTTVDLGLAGPDGFRGWSGGNKRRFTVSATDATPSYLPGPIAAGRWSLLLGFPNVRASSRDSYVARIWFDDHDGPEPPLRSGAAWYRGDLHMHDAHSDGSCASQSGQRVPCPLFLTVQKAAARGLDFISVTDHNTVSQANGLREMQPYFDRLLLIPGREITTFSGHGNLIGPVAPVDFRVGNPGVPDWNHLLRSVRNLEGVFSINHPVRPSGEVCMGCGWAPDPQVDYALVQAVEVVNGGDADTPYSGIPFWEGLLSAGHRITAIGGSDNHDPTLQAATPGSGEIGAPTTVVKADALSMPAILAGIRAGRVFVDVQGNGKRMLEFSAASAGRQVGMGEALRPAAGSEVACEVGLQGVAGGRVEVIEDGKIVQTLPLDAARDTQTIRFSRSADGRRHWLRVNVRGGDGRLWLVGNPVYLE</sequence>
<dbReference type="CDD" id="cd07432">
    <property type="entry name" value="PHP_HisPPase"/>
    <property type="match status" value="1"/>
</dbReference>
<dbReference type="InterPro" id="IPR016195">
    <property type="entry name" value="Pol/histidinol_Pase-like"/>
</dbReference>